<evidence type="ECO:0000256" key="1">
    <source>
        <dbReference type="SAM" id="SignalP"/>
    </source>
</evidence>
<dbReference type="PROSITE" id="PS51318">
    <property type="entry name" value="TAT"/>
    <property type="match status" value="1"/>
</dbReference>
<keyword evidence="1" id="KW-0732">Signal</keyword>
<comment type="caution">
    <text evidence="2">The sequence shown here is derived from an EMBL/GenBank/DDBJ whole genome shotgun (WGS) entry which is preliminary data.</text>
</comment>
<evidence type="ECO:0000313" key="3">
    <source>
        <dbReference type="Proteomes" id="UP000600026"/>
    </source>
</evidence>
<evidence type="ECO:0000313" key="2">
    <source>
        <dbReference type="EMBL" id="GHI86147.1"/>
    </source>
</evidence>
<reference evidence="2" key="1">
    <citation type="submission" date="2020-09" db="EMBL/GenBank/DDBJ databases">
        <title>Whole genome shotgun sequence of Streptomyces xanthophaeus NBRC 12829.</title>
        <authorList>
            <person name="Komaki H."/>
            <person name="Tamura T."/>
        </authorList>
    </citation>
    <scope>NUCLEOTIDE SEQUENCE</scope>
    <source>
        <strain evidence="2">NBRC 12829</strain>
    </source>
</reference>
<sequence length="281" mass="29534">MPVTRRRLVAGAVTAALPLAFLTPAAPAAATTCTGHYPVRIADGYAGLYTESSQSPRRPSCSVVTNTATDGTALLIRSTEGLVEPTSDPAGGVRDALRESARQAAQDIVGRGATVVLPGESVILHYSPTNSFTVSIADNRVSAAGKVAGFIASYALRKAIATGTPWLDTALNRASLKSDIAACAAAAATAWNQTSADQTFPELAAVLAQTAQEGSGPCKTAYTTIKGFDPAPVPAPTHRTSLAWQQTLHEAQPYGRIHWRTTWTRSHTLPLRPLILQLLPR</sequence>
<dbReference type="AlphaFoldDB" id="A0A919LFM5"/>
<dbReference type="Proteomes" id="UP000600026">
    <property type="component" value="Unassembled WGS sequence"/>
</dbReference>
<accession>A0A919LFM5</accession>
<name>A0A919LFM5_9ACTN</name>
<keyword evidence="3" id="KW-1185">Reference proteome</keyword>
<gene>
    <name evidence="2" type="ORF">Sxan_35110</name>
</gene>
<feature type="signal peptide" evidence="1">
    <location>
        <begin position="1"/>
        <end position="28"/>
    </location>
</feature>
<proteinExistence type="predicted"/>
<feature type="chain" id="PRO_5039631414" evidence="1">
    <location>
        <begin position="29"/>
        <end position="281"/>
    </location>
</feature>
<protein>
    <submittedName>
        <fullName evidence="2">Uncharacterized protein</fullName>
    </submittedName>
</protein>
<dbReference type="InterPro" id="IPR006311">
    <property type="entry name" value="TAT_signal"/>
</dbReference>
<dbReference type="EMBL" id="BNEE01000006">
    <property type="protein sequence ID" value="GHI86147.1"/>
    <property type="molecule type" value="Genomic_DNA"/>
</dbReference>
<dbReference type="RefSeq" id="WP_031143433.1">
    <property type="nucleotide sequence ID" value="NZ_BNEE01000006.1"/>
</dbReference>
<organism evidence="2 3">
    <name type="scientific">Streptomyces xanthophaeus</name>
    <dbReference type="NCBI Taxonomy" id="67385"/>
    <lineage>
        <taxon>Bacteria</taxon>
        <taxon>Bacillati</taxon>
        <taxon>Actinomycetota</taxon>
        <taxon>Actinomycetes</taxon>
        <taxon>Kitasatosporales</taxon>
        <taxon>Streptomycetaceae</taxon>
        <taxon>Streptomyces</taxon>
    </lineage>
</organism>